<geneLocation type="plasmid" evidence="3 4">
    <name>unnamed2</name>
</geneLocation>
<organism evidence="3 4">
    <name type="scientific">Candidatus Pantoea soli</name>
    <dbReference type="NCBI Taxonomy" id="3098669"/>
    <lineage>
        <taxon>Bacteria</taxon>
        <taxon>Pseudomonadati</taxon>
        <taxon>Pseudomonadota</taxon>
        <taxon>Gammaproteobacteria</taxon>
        <taxon>Enterobacterales</taxon>
        <taxon>Erwiniaceae</taxon>
        <taxon>Pantoea</taxon>
    </lineage>
</organism>
<feature type="domain" description="Formyl transferase N-terminal" evidence="1">
    <location>
        <begin position="15"/>
        <end position="186"/>
    </location>
</feature>
<dbReference type="InterPro" id="IPR005793">
    <property type="entry name" value="Formyl_trans_C"/>
</dbReference>
<dbReference type="InterPro" id="IPR011034">
    <property type="entry name" value="Formyl_transferase-like_C_sf"/>
</dbReference>
<dbReference type="OrthoDB" id="9802815at2"/>
<name>A0A518XJN1_9GAMM</name>
<dbReference type="CDD" id="cd08702">
    <property type="entry name" value="Arna_FMT_C"/>
    <property type="match status" value="1"/>
</dbReference>
<dbReference type="PANTHER" id="PTHR11138">
    <property type="entry name" value="METHIONYL-TRNA FORMYLTRANSFERASE"/>
    <property type="match status" value="1"/>
</dbReference>
<dbReference type="SUPFAM" id="SSF50486">
    <property type="entry name" value="FMT C-terminal domain-like"/>
    <property type="match status" value="1"/>
</dbReference>
<dbReference type="EMBL" id="CP032704">
    <property type="protein sequence ID" value="QDY44399.1"/>
    <property type="molecule type" value="Genomic_DNA"/>
</dbReference>
<keyword evidence="4" id="KW-1185">Reference proteome</keyword>
<dbReference type="Gene3D" id="3.40.50.12230">
    <property type="match status" value="1"/>
</dbReference>
<dbReference type="KEGG" id="pdis:D8B20_21000"/>
<protein>
    <submittedName>
        <fullName evidence="3">ArnA</fullName>
    </submittedName>
</protein>
<evidence type="ECO:0000259" key="1">
    <source>
        <dbReference type="Pfam" id="PF00551"/>
    </source>
</evidence>
<evidence type="ECO:0000313" key="4">
    <source>
        <dbReference type="Proteomes" id="UP000319411"/>
    </source>
</evidence>
<dbReference type="InterPro" id="IPR036477">
    <property type="entry name" value="Formyl_transf_N_sf"/>
</dbReference>
<feature type="domain" description="Formyl transferase C-terminal" evidence="2">
    <location>
        <begin position="215"/>
        <end position="293"/>
    </location>
</feature>
<keyword evidence="3" id="KW-0614">Plasmid</keyword>
<dbReference type="Proteomes" id="UP000319411">
    <property type="component" value="Plasmid unnamed2"/>
</dbReference>
<evidence type="ECO:0000259" key="2">
    <source>
        <dbReference type="Pfam" id="PF02911"/>
    </source>
</evidence>
<proteinExistence type="predicted"/>
<dbReference type="Pfam" id="PF00551">
    <property type="entry name" value="Formyl_trans_N"/>
    <property type="match status" value="1"/>
</dbReference>
<dbReference type="GO" id="GO:0005829">
    <property type="term" value="C:cytosol"/>
    <property type="evidence" value="ECO:0007669"/>
    <property type="project" value="TreeGrafter"/>
</dbReference>
<dbReference type="InterPro" id="IPR002376">
    <property type="entry name" value="Formyl_transf_N"/>
</dbReference>
<reference evidence="3 4" key="1">
    <citation type="submission" date="2018-10" db="EMBL/GenBank/DDBJ databases">
        <title>Genome Sequencing of Pantoea dispersa DSM 32899.</title>
        <authorList>
            <person name="Nawrath M."/>
            <person name="Ottenheim C."/>
            <person name="Wilm A."/>
            <person name="Zimmermann W."/>
            <person name="Wu J.C."/>
        </authorList>
    </citation>
    <scope>NUCLEOTIDE SEQUENCE [LARGE SCALE GENOMIC DNA]</scope>
    <source>
        <strain evidence="3 4">DSM 32899</strain>
        <plasmid evidence="3 4">unnamed2</plasmid>
    </source>
</reference>
<dbReference type="PANTHER" id="PTHR11138:SF5">
    <property type="entry name" value="METHIONYL-TRNA FORMYLTRANSFERASE, MITOCHONDRIAL"/>
    <property type="match status" value="1"/>
</dbReference>
<dbReference type="GO" id="GO:0004479">
    <property type="term" value="F:methionyl-tRNA formyltransferase activity"/>
    <property type="evidence" value="ECO:0007669"/>
    <property type="project" value="TreeGrafter"/>
</dbReference>
<dbReference type="AlphaFoldDB" id="A0A518XJN1"/>
<evidence type="ECO:0000313" key="3">
    <source>
        <dbReference type="EMBL" id="QDY44399.1"/>
    </source>
</evidence>
<gene>
    <name evidence="3" type="ORF">D8B20_21000</name>
</gene>
<dbReference type="Pfam" id="PF02911">
    <property type="entry name" value="Formyl_trans_C"/>
    <property type="match status" value="1"/>
</dbReference>
<accession>A0A518XJN1</accession>
<sequence length="317" mass="35310">MKVLMKASQKVKPTVILFGYHDMGYAGLSALIKSGYNVVSVFTHKDSNNENVFFKSVTDLADKHKIPVFRPEDVNEPSWVIKINDLSPDYIITISYRHYLSNEIVKAAKFGAYNVHASLLPAHRGRSHLNWSIIKGDEESGITLHEINNIPDAGPIYAQTKVSISNDDTAHTLHRKITELASTLLPVWFTDLYEGNLTGLDQDESQASSYGLRRPEDGHIDWRSSANDIRNLVRALSFPWPGAFTDSEGKKLIIWKCNVLPSEQSFIPGTVISIAPLRIACGKDILEIDDFSLTKCPEPGYSRKITGSGIIVGMILR</sequence>
<dbReference type="SUPFAM" id="SSF53328">
    <property type="entry name" value="Formyltransferase"/>
    <property type="match status" value="1"/>
</dbReference>